<proteinExistence type="predicted"/>
<evidence type="ECO:0000256" key="1">
    <source>
        <dbReference type="SAM" id="MobiDB-lite"/>
    </source>
</evidence>
<dbReference type="HOGENOM" id="CLU_892797_0_0_1"/>
<dbReference type="PaxDb" id="35128-Thaps7508"/>
<keyword evidence="4" id="KW-1185">Reference proteome</keyword>
<dbReference type="InterPro" id="IPR012312">
    <property type="entry name" value="Hemerythrin-like"/>
</dbReference>
<dbReference type="Proteomes" id="UP000001449">
    <property type="component" value="Chromosome 8"/>
</dbReference>
<feature type="region of interest" description="Disordered" evidence="1">
    <location>
        <begin position="1"/>
        <end position="24"/>
    </location>
</feature>
<reference evidence="3 4" key="1">
    <citation type="journal article" date="2004" name="Science">
        <title>The genome of the diatom Thalassiosira pseudonana: ecology, evolution, and metabolism.</title>
        <authorList>
            <person name="Armbrust E.V."/>
            <person name="Berges J.A."/>
            <person name="Bowler C."/>
            <person name="Green B.R."/>
            <person name="Martinez D."/>
            <person name="Putnam N.H."/>
            <person name="Zhou S."/>
            <person name="Allen A.E."/>
            <person name="Apt K.E."/>
            <person name="Bechner M."/>
            <person name="Brzezinski M.A."/>
            <person name="Chaal B.K."/>
            <person name="Chiovitti A."/>
            <person name="Davis A.K."/>
            <person name="Demarest M.S."/>
            <person name="Detter J.C."/>
            <person name="Glavina T."/>
            <person name="Goodstein D."/>
            <person name="Hadi M.Z."/>
            <person name="Hellsten U."/>
            <person name="Hildebrand M."/>
            <person name="Jenkins B.D."/>
            <person name="Jurka J."/>
            <person name="Kapitonov V.V."/>
            <person name="Kroger N."/>
            <person name="Lau W.W."/>
            <person name="Lane T.W."/>
            <person name="Larimer F.W."/>
            <person name="Lippmeier J.C."/>
            <person name="Lucas S."/>
            <person name="Medina M."/>
            <person name="Montsant A."/>
            <person name="Obornik M."/>
            <person name="Parker M.S."/>
            <person name="Palenik B."/>
            <person name="Pazour G.J."/>
            <person name="Richardson P.M."/>
            <person name="Rynearson T.A."/>
            <person name="Saito M.A."/>
            <person name="Schwartz D.C."/>
            <person name="Thamatrakoln K."/>
            <person name="Valentin K."/>
            <person name="Vardi A."/>
            <person name="Wilkerson F.P."/>
            <person name="Rokhsar D.S."/>
        </authorList>
    </citation>
    <scope>NUCLEOTIDE SEQUENCE [LARGE SCALE GENOMIC DNA]</scope>
    <source>
        <strain evidence="3 4">CCMP1335</strain>
    </source>
</reference>
<dbReference type="InParanoid" id="B8C6Q6"/>
<dbReference type="Gene3D" id="1.20.120.520">
    <property type="entry name" value="nmb1532 protein domain like"/>
    <property type="match status" value="1"/>
</dbReference>
<name>B8C6Q6_THAPS</name>
<dbReference type="CDD" id="cd12108">
    <property type="entry name" value="Hr-like"/>
    <property type="match status" value="1"/>
</dbReference>
<feature type="domain" description="Hemerythrin-like" evidence="2">
    <location>
        <begin position="77"/>
        <end position="205"/>
    </location>
</feature>
<organism evidence="3 4">
    <name type="scientific">Thalassiosira pseudonana</name>
    <name type="common">Marine diatom</name>
    <name type="synonym">Cyclotella nana</name>
    <dbReference type="NCBI Taxonomy" id="35128"/>
    <lineage>
        <taxon>Eukaryota</taxon>
        <taxon>Sar</taxon>
        <taxon>Stramenopiles</taxon>
        <taxon>Ochrophyta</taxon>
        <taxon>Bacillariophyta</taxon>
        <taxon>Coscinodiscophyceae</taxon>
        <taxon>Thalassiosirophycidae</taxon>
        <taxon>Thalassiosirales</taxon>
        <taxon>Thalassiosiraceae</taxon>
        <taxon>Thalassiosira</taxon>
    </lineage>
</organism>
<feature type="compositionally biased region" description="Polar residues" evidence="1">
    <location>
        <begin position="1"/>
        <end position="12"/>
    </location>
</feature>
<dbReference type="KEGG" id="tps:THAPSDRAFT_7508"/>
<dbReference type="RefSeq" id="XP_002291993.1">
    <property type="nucleotide sequence ID" value="XM_002291957.1"/>
</dbReference>
<dbReference type="GeneID" id="7445569"/>
<evidence type="ECO:0000313" key="4">
    <source>
        <dbReference type="Proteomes" id="UP000001449"/>
    </source>
</evidence>
<dbReference type="EMBL" id="CM000644">
    <property type="protein sequence ID" value="EED90844.1"/>
    <property type="molecule type" value="Genomic_DNA"/>
</dbReference>
<reference evidence="3 4" key="2">
    <citation type="journal article" date="2008" name="Nature">
        <title>The Phaeodactylum genome reveals the evolutionary history of diatom genomes.</title>
        <authorList>
            <person name="Bowler C."/>
            <person name="Allen A.E."/>
            <person name="Badger J.H."/>
            <person name="Grimwood J."/>
            <person name="Jabbari K."/>
            <person name="Kuo A."/>
            <person name="Maheswari U."/>
            <person name="Martens C."/>
            <person name="Maumus F."/>
            <person name="Otillar R.P."/>
            <person name="Rayko E."/>
            <person name="Salamov A."/>
            <person name="Vandepoele K."/>
            <person name="Beszteri B."/>
            <person name="Gruber A."/>
            <person name="Heijde M."/>
            <person name="Katinka M."/>
            <person name="Mock T."/>
            <person name="Valentin K."/>
            <person name="Verret F."/>
            <person name="Berges J.A."/>
            <person name="Brownlee C."/>
            <person name="Cadoret J.P."/>
            <person name="Chiovitti A."/>
            <person name="Choi C.J."/>
            <person name="Coesel S."/>
            <person name="De Martino A."/>
            <person name="Detter J.C."/>
            <person name="Durkin C."/>
            <person name="Falciatore A."/>
            <person name="Fournet J."/>
            <person name="Haruta M."/>
            <person name="Huysman M.J."/>
            <person name="Jenkins B.D."/>
            <person name="Jiroutova K."/>
            <person name="Jorgensen R.E."/>
            <person name="Joubert Y."/>
            <person name="Kaplan A."/>
            <person name="Kroger N."/>
            <person name="Kroth P.G."/>
            <person name="La Roche J."/>
            <person name="Lindquist E."/>
            <person name="Lommer M."/>
            <person name="Martin-Jezequel V."/>
            <person name="Lopez P.J."/>
            <person name="Lucas S."/>
            <person name="Mangogna M."/>
            <person name="McGinnis K."/>
            <person name="Medlin L.K."/>
            <person name="Montsant A."/>
            <person name="Oudot-Le Secq M.P."/>
            <person name="Napoli C."/>
            <person name="Obornik M."/>
            <person name="Parker M.S."/>
            <person name="Petit J.L."/>
            <person name="Porcel B.M."/>
            <person name="Poulsen N."/>
            <person name="Robison M."/>
            <person name="Rychlewski L."/>
            <person name="Rynearson T.A."/>
            <person name="Schmutz J."/>
            <person name="Shapiro H."/>
            <person name="Siaut M."/>
            <person name="Stanley M."/>
            <person name="Sussman M.R."/>
            <person name="Taylor A.R."/>
            <person name="Vardi A."/>
            <person name="von Dassow P."/>
            <person name="Vyverman W."/>
            <person name="Willis A."/>
            <person name="Wyrwicz L.S."/>
            <person name="Rokhsar D.S."/>
            <person name="Weissenbach J."/>
            <person name="Armbrust E.V."/>
            <person name="Green B.R."/>
            <person name="Van de Peer Y."/>
            <person name="Grigoriev I.V."/>
        </authorList>
    </citation>
    <scope>NUCLEOTIDE SEQUENCE [LARGE SCALE GENOMIC DNA]</scope>
    <source>
        <strain evidence="3 4">CCMP1335</strain>
    </source>
</reference>
<protein>
    <recommendedName>
        <fullName evidence="2">Hemerythrin-like domain-containing protein</fullName>
    </recommendedName>
</protein>
<evidence type="ECO:0000259" key="2">
    <source>
        <dbReference type="Pfam" id="PF01814"/>
    </source>
</evidence>
<dbReference type="Pfam" id="PF01814">
    <property type="entry name" value="Hemerythrin"/>
    <property type="match status" value="1"/>
</dbReference>
<gene>
    <name evidence="3" type="ORF">THAPSDRAFT_7508</name>
</gene>
<dbReference type="OMA" id="HHANEEK"/>
<sequence>MEQPQGQALASTSDDKLVAVSKPDVQQRRLSGSLHLGPRLSSIKFGKNSPAIGSKLTSDVFNNENLPTDWADLLIPHEAIRRQMTMMCQSVAAMPRSPGKDERWKITMFSSWFVDYFFVSVEEHHDAEEKIYFPWIKSKTEYPEKVFSKSHEDLIAAMTVIKDACNEILQKEGNGCTDQVALLKKNVPEFETEMRAHLKEEEETIPQALRDNFTEEENDKTVEKILQGGGFALMKKFLPAVILSTQDWATPEFYEDFIGSIPLPIKHLAIKYFIPDFENVAMTMRDAPTMEHEPKLRKVGCCGISFCFPCIL</sequence>
<dbReference type="AlphaFoldDB" id="B8C6Q6"/>
<accession>B8C6Q6</accession>
<evidence type="ECO:0000313" key="3">
    <source>
        <dbReference type="EMBL" id="EED90844.1"/>
    </source>
</evidence>